<keyword evidence="9" id="KW-1185">Reference proteome</keyword>
<dbReference type="PANTHER" id="PTHR23301">
    <property type="entry name" value="CHITIN BINDING PERITROPHIN-A"/>
    <property type="match status" value="1"/>
</dbReference>
<evidence type="ECO:0000256" key="5">
    <source>
        <dbReference type="ARBA" id="ARBA00023180"/>
    </source>
</evidence>
<feature type="domain" description="Chitin-binding type-2" evidence="8">
    <location>
        <begin position="1017"/>
        <end position="1077"/>
    </location>
</feature>
<sequence length="2111" mass="236296">MSFLRVLQCLCYISVIGLVSSKLRRGFYPNLIDFCANDEVYVGIPWNCHGYLHCQNANGLKMPFWQDCPASLYFNFGSKTCTWPQNVSQPCPGTADVVMSFCPDYPAVQVLHPTQCAQYYDCSNMVNLPNQPAYLNECPYPKLFNADTLRCDDYASVDCGDRIEPLSPCDYVRHQCSGQGCTPCTDLIPGCEGVPNGPTSYQGRLLTKFYLQCLNNKTQSIEICRDGVFDPVLGRCTREVDSRAVDILCTTNPNARMEHPGDCSKYFDCRDRKQMIKECPYPKLYSPTKQACLDFNEVQCNGRREPKAPCDYKAYECTGINCPVCELENPSCEGLPDGKNAFLGREQTPWYIECRGERTINKLTCPGGNNFDPVERRCLGEQGVAPTLFPEKPPYDPEEVARQAINGIPPIINVGGGTQRLPPPNIGNRASQMTPVNPMNPMNPMNPPNPRNPVNMMTPGSSQMHDMCIGNEGLLLADPNNCARYFNCSRYAVKYEGFALNQDECPYPQLFSIETGFCEDFPDVNCKGRFIPKAPCQYLNSQRNCNGPMCALPCEERSPSCEGMRDGNNTFIGRELSPFYISCFKERTLSVGICRYGVYDPNLGFCTTELDPYSVDTFCKERPTKVFPHIANCARYYNCSAMERDPVLGRYLRECPFPQLFNIESLRCVDREAANCRWRYEPKDPCEWKKNQHCEDPNCVPCAVRYNGCRQKPDGNHAVPNNNFEYLQCKNGNVLSLRSCAPNTYDPINAECSMPEYDCKGLPDGRNPMPGNEMGYIICQKGIYAGKDTCSPNFYDAINSICRPRADTISCDGLADGIYPMPKTNTDFFRCEGNVLVESRSCSPDYFDPELRKCTSALANRNAPRERSRQSGLLPIGGDTIPRIPIPPQQLTTTRPTTVTLRQEPRSSEMDCTGKPDGFNVIPGSATEFYICSNNRFLGFDTCKPYIFDFEQRSCSVAPCAGMPDGPTAIPGNDVFFIVCENEMMSQLRSCSPGVFNPGLQLCVDRRSPQFNPSDPVAFCTDNPLAIMAHPDNCARYIDCTLKESLIGQYQHECRYPDLFDSYNNSCKSYREVNCGTRPEPKAPCDYKTNLQCKNPAGSCPPCEAEHPSCIGKRDGPQAVPGRRNFFMECKDERTKRVTQCPALAPNFDPTLGTCAMVIDPLDPNPYCKSNPSAVVPHPNNCHQYIDCRQMNTPLGNYLQECPYPLLVSENDTNSGTPCQPFDLVQCGARMEPKSPCDYEFSHKPCTEIDQRKCVPCSVRLPSCRNLRDGTHPHPTIPNKYLICKAERTLRVMTCVKGVFDEVARQCREVQDSKNPIAYCKNNPTERLVDPNNCARFYDCSLPNSKYGAYVDECEYPKLYDSIAKRCRPFLQVDCGTRRVPIDPCDYVQNEFCPAGQTTCKPCRERIPSCNGLPNGNNTYPGQAGGPLYITCYNDRTIFVRTCEQGVFDPNVKACVTSASEINPANPRRFCEANPNVKIAHPSDCSKYFDCSRPSGEYGPYLFECQYPDLFDERTKRCEAYPAVTCGSRTIPLSPCDYLKNQCKPGNVSCVPCAERLPSCVGRENGNNTIPGRDMTDMYVVCWEGRMVSLEQCPAGFFDPVQRKCRTEIGAAAIRAYCTAHPGEIKANPVNCAQYFDCGEESIKARTFLRECPYPHEFDDKTSSCVNFTMVDCGKRREYTSPCDYLQNRCPPSNPTCKPCSERHFDCSNLSDGLHPASRGSASSSYVICYRGRTIATEECKQGVFDPVERRCALDPVPPTRRTGMLPGGASGGRTDTSSGRVTDTMPGPARERIPGTPTESTQGRETPSTQITEEMVKQHCRSNPTAILPHPFQCAQYYDCRRAIGNSHLRECKYPQLFDKTTMACRNFSDVTCGQRFEPQAPCDYLQNHCERNSADCVPCEDRLPSCINLPDNNNPYPGKLDSEYYIKCYRNRTVSVEACQVSKYNPATRECSQTVSPQVLGKFCRDSPQAVIPDPENCGRYYNCSSPSVVQGLNKPYLRECSYPKLFASPAVGCQLFMMVDCAKRRTIPKSPCEYVENQCFGPNCESCETKFPSCIGKQDGSNIFPGRENTGYYIVCYRQRTVAIVSCNQGIYSHKELACVSEPPPTPT</sequence>
<dbReference type="OrthoDB" id="6020543at2759"/>
<feature type="domain" description="Chitin-binding type-2" evidence="8">
    <location>
        <begin position="1615"/>
        <end position="1675"/>
    </location>
</feature>
<gene>
    <name evidence="10 11" type="primary">LOC111135120</name>
</gene>
<feature type="domain" description="Chitin-binding type-2" evidence="8">
    <location>
        <begin position="1963"/>
        <end position="2026"/>
    </location>
</feature>
<dbReference type="RefSeq" id="XP_022340579.1">
    <property type="nucleotide sequence ID" value="XM_022484871.1"/>
</dbReference>
<feature type="domain" description="Chitin-binding type-2" evidence="8">
    <location>
        <begin position="32"/>
        <end position="93"/>
    </location>
</feature>
<dbReference type="Proteomes" id="UP000694844">
    <property type="component" value="Chromosome 5"/>
</dbReference>
<evidence type="ECO:0000313" key="9">
    <source>
        <dbReference type="Proteomes" id="UP000694844"/>
    </source>
</evidence>
<feature type="domain" description="Chitin-binding type-2" evidence="8">
    <location>
        <begin position="616"/>
        <end position="678"/>
    </location>
</feature>
<name>A0A8B8EKA5_CRAVI</name>
<feature type="region of interest" description="Disordered" evidence="6">
    <location>
        <begin position="861"/>
        <end position="897"/>
    </location>
</feature>
<feature type="region of interest" description="Disordered" evidence="6">
    <location>
        <begin position="1755"/>
        <end position="1810"/>
    </location>
</feature>
<dbReference type="InterPro" id="IPR051940">
    <property type="entry name" value="Chitin_bind-dev_reg"/>
</dbReference>
<keyword evidence="1" id="KW-0147">Chitin-binding</keyword>
<evidence type="ECO:0000259" key="8">
    <source>
        <dbReference type="PROSITE" id="PS50940"/>
    </source>
</evidence>
<evidence type="ECO:0000256" key="2">
    <source>
        <dbReference type="ARBA" id="ARBA00022729"/>
    </source>
</evidence>
<dbReference type="KEGG" id="cvn:111135120"/>
<feature type="compositionally biased region" description="Polar residues" evidence="6">
    <location>
        <begin position="1798"/>
        <end position="1810"/>
    </location>
</feature>
<evidence type="ECO:0000313" key="10">
    <source>
        <dbReference type="RefSeq" id="XP_022340579.1"/>
    </source>
</evidence>
<accession>A0A8B8EKA5</accession>
<dbReference type="Pfam" id="PF01607">
    <property type="entry name" value="CBM_14"/>
    <property type="match status" value="4"/>
</dbReference>
<feature type="domain" description="Chitin-binding type-2" evidence="8">
    <location>
        <begin position="465"/>
        <end position="528"/>
    </location>
</feature>
<feature type="domain" description="Chitin-binding type-2" evidence="8">
    <location>
        <begin position="99"/>
        <end position="161"/>
    </location>
</feature>
<feature type="domain" description="Chitin-binding type-2" evidence="8">
    <location>
        <begin position="1468"/>
        <end position="1528"/>
    </location>
</feature>
<dbReference type="InterPro" id="IPR036508">
    <property type="entry name" value="Chitin-bd_dom_sf"/>
</dbReference>
<dbReference type="PANTHER" id="PTHR23301:SF0">
    <property type="entry name" value="CHITIN-BINDING TYPE-2 DOMAIN-CONTAINING PROTEIN-RELATED"/>
    <property type="match status" value="1"/>
</dbReference>
<feature type="domain" description="Chitin-binding type-2" evidence="8">
    <location>
        <begin position="1818"/>
        <end position="1876"/>
    </location>
</feature>
<evidence type="ECO:0000256" key="1">
    <source>
        <dbReference type="ARBA" id="ARBA00022669"/>
    </source>
</evidence>
<feature type="signal peptide" evidence="7">
    <location>
        <begin position="1"/>
        <end position="21"/>
    </location>
</feature>
<dbReference type="GO" id="GO:0005576">
    <property type="term" value="C:extracellular region"/>
    <property type="evidence" value="ECO:0007669"/>
    <property type="project" value="InterPro"/>
</dbReference>
<proteinExistence type="predicted"/>
<evidence type="ECO:0000256" key="3">
    <source>
        <dbReference type="ARBA" id="ARBA00022737"/>
    </source>
</evidence>
<keyword evidence="2 7" id="KW-0732">Signal</keyword>
<feature type="domain" description="Chitin-binding type-2" evidence="8">
    <location>
        <begin position="246"/>
        <end position="302"/>
    </location>
</feature>
<evidence type="ECO:0000256" key="7">
    <source>
        <dbReference type="SAM" id="SignalP"/>
    </source>
</evidence>
<keyword evidence="5" id="KW-0325">Glycoprotein</keyword>
<evidence type="ECO:0000256" key="6">
    <source>
        <dbReference type="SAM" id="MobiDB-lite"/>
    </source>
</evidence>
<dbReference type="GO" id="GO:0008061">
    <property type="term" value="F:chitin binding"/>
    <property type="evidence" value="ECO:0007669"/>
    <property type="project" value="UniProtKB-KW"/>
</dbReference>
<organism evidence="9 11">
    <name type="scientific">Crassostrea virginica</name>
    <name type="common">Eastern oyster</name>
    <dbReference type="NCBI Taxonomy" id="6565"/>
    <lineage>
        <taxon>Eukaryota</taxon>
        <taxon>Metazoa</taxon>
        <taxon>Spiralia</taxon>
        <taxon>Lophotrochozoa</taxon>
        <taxon>Mollusca</taxon>
        <taxon>Bivalvia</taxon>
        <taxon>Autobranchia</taxon>
        <taxon>Pteriomorphia</taxon>
        <taxon>Ostreida</taxon>
        <taxon>Ostreoidea</taxon>
        <taxon>Ostreidae</taxon>
        <taxon>Crassostrea</taxon>
    </lineage>
</organism>
<dbReference type="Gene3D" id="2.170.140.10">
    <property type="entry name" value="Chitin binding domain"/>
    <property type="match status" value="5"/>
</dbReference>
<reference evidence="10 11" key="1">
    <citation type="submission" date="2025-04" db="UniProtKB">
        <authorList>
            <consortium name="RefSeq"/>
        </authorList>
    </citation>
    <scope>IDENTIFICATION</scope>
    <source>
        <tissue evidence="10 11">Whole sample</tissue>
    </source>
</reference>
<dbReference type="GeneID" id="111135120"/>
<protein>
    <submittedName>
        <fullName evidence="10 11">Uncharacterized protein LOC111135120 isoform X1</fullName>
    </submittedName>
</protein>
<dbReference type="PROSITE" id="PS50940">
    <property type="entry name" value="CHIT_BIND_II"/>
    <property type="match status" value="12"/>
</dbReference>
<dbReference type="RefSeq" id="XP_022340580.1">
    <property type="nucleotide sequence ID" value="XM_022484872.1"/>
</dbReference>
<dbReference type="SMART" id="SM00494">
    <property type="entry name" value="ChtBD2"/>
    <property type="match status" value="20"/>
</dbReference>
<evidence type="ECO:0000313" key="11">
    <source>
        <dbReference type="RefSeq" id="XP_022340580.1"/>
    </source>
</evidence>
<keyword evidence="3" id="KW-0677">Repeat</keyword>
<feature type="domain" description="Chitin-binding type-2" evidence="8">
    <location>
        <begin position="1165"/>
        <end position="1229"/>
    </location>
</feature>
<dbReference type="SUPFAM" id="SSF57625">
    <property type="entry name" value="Invertebrate chitin-binding proteins"/>
    <property type="match status" value="10"/>
</dbReference>
<evidence type="ECO:0000256" key="4">
    <source>
        <dbReference type="ARBA" id="ARBA00023157"/>
    </source>
</evidence>
<feature type="chain" id="PRO_5044666467" evidence="7">
    <location>
        <begin position="22"/>
        <end position="2111"/>
    </location>
</feature>
<feature type="domain" description="Chitin-binding type-2" evidence="8">
    <location>
        <begin position="1317"/>
        <end position="1377"/>
    </location>
</feature>
<keyword evidence="4" id="KW-1015">Disulfide bond</keyword>
<dbReference type="InterPro" id="IPR002557">
    <property type="entry name" value="Chitin-bd_dom"/>
</dbReference>